<dbReference type="EMBL" id="JAGIZQ010000001">
    <property type="protein sequence ID" value="KAH6650627.1"/>
    <property type="molecule type" value="Genomic_DNA"/>
</dbReference>
<reference evidence="1 2" key="1">
    <citation type="journal article" date="2021" name="Nat. Commun.">
        <title>Genetic determinants of endophytism in the Arabidopsis root mycobiome.</title>
        <authorList>
            <person name="Mesny F."/>
            <person name="Miyauchi S."/>
            <person name="Thiergart T."/>
            <person name="Pickel B."/>
            <person name="Atanasova L."/>
            <person name="Karlsson M."/>
            <person name="Huettel B."/>
            <person name="Barry K.W."/>
            <person name="Haridas S."/>
            <person name="Chen C."/>
            <person name="Bauer D."/>
            <person name="Andreopoulos W."/>
            <person name="Pangilinan J."/>
            <person name="LaButti K."/>
            <person name="Riley R."/>
            <person name="Lipzen A."/>
            <person name="Clum A."/>
            <person name="Drula E."/>
            <person name="Henrissat B."/>
            <person name="Kohler A."/>
            <person name="Grigoriev I.V."/>
            <person name="Martin F.M."/>
            <person name="Hacquard S."/>
        </authorList>
    </citation>
    <scope>NUCLEOTIDE SEQUENCE [LARGE SCALE GENOMIC DNA]</scope>
    <source>
        <strain evidence="1 2">MPI-SDFR-AT-0079</strain>
    </source>
</reference>
<protein>
    <submittedName>
        <fullName evidence="1">Ankyrin repeat-containing domain protein</fullName>
    </submittedName>
</protein>
<evidence type="ECO:0000313" key="2">
    <source>
        <dbReference type="Proteomes" id="UP000724584"/>
    </source>
</evidence>
<organism evidence="1 2">
    <name type="scientific">Chaetomium tenue</name>
    <dbReference type="NCBI Taxonomy" id="1854479"/>
    <lineage>
        <taxon>Eukaryota</taxon>
        <taxon>Fungi</taxon>
        <taxon>Dikarya</taxon>
        <taxon>Ascomycota</taxon>
        <taxon>Pezizomycotina</taxon>
        <taxon>Sordariomycetes</taxon>
        <taxon>Sordariomycetidae</taxon>
        <taxon>Sordariales</taxon>
        <taxon>Chaetomiaceae</taxon>
        <taxon>Chaetomium</taxon>
    </lineage>
</organism>
<comment type="caution">
    <text evidence="1">The sequence shown here is derived from an EMBL/GenBank/DDBJ whole genome shotgun (WGS) entry which is preliminary data.</text>
</comment>
<proteinExistence type="predicted"/>
<sequence>MKKKVKVRTTRGGHVEAEDWTEDLEDVFQAAAKGNVQALRSHLSRGVSPATKERVLFGYNLLHLAVLSGNLAAVQLILQYKPNLNATADDGQTTALTLACGDNATNSGPNPAIVRLLLTSGAHVSTLSSPGTYPLHAAAASSTTDTVVRLLLAAGASITALDAAERQTALHKAAYGRSAAVMSALLAAPGAAGIVDAPDAEGMRPLHLAVDVPDDYDGDVAYVARRAELVRLLLAAGADANALGGDGNAPIHTAVACRAGAVVGALLEGGADPNLRDGEGWTPLMGAEFVKDRGIVALLERYGGVRGSGGGGGDSEEDSDDDDEDEEEDDDTVCLKCGRDFDSRNDLFRHLQKYPRHRA</sequence>
<accession>A0ACB7PQR1</accession>
<keyword evidence="2" id="KW-1185">Reference proteome</keyword>
<gene>
    <name evidence="1" type="ORF">F5144DRAFT_617442</name>
</gene>
<dbReference type="Proteomes" id="UP000724584">
    <property type="component" value="Unassembled WGS sequence"/>
</dbReference>
<name>A0ACB7PQR1_9PEZI</name>
<evidence type="ECO:0000313" key="1">
    <source>
        <dbReference type="EMBL" id="KAH6650627.1"/>
    </source>
</evidence>